<dbReference type="EMBL" id="VFPH01000002">
    <property type="protein sequence ID" value="TQM37652.1"/>
    <property type="molecule type" value="Genomic_DNA"/>
</dbReference>
<feature type="domain" description="DUF6879" evidence="1">
    <location>
        <begin position="13"/>
        <end position="173"/>
    </location>
</feature>
<reference evidence="2 3" key="1">
    <citation type="submission" date="2019-06" db="EMBL/GenBank/DDBJ databases">
        <title>Sequencing the genomes of 1000 actinobacteria strains.</title>
        <authorList>
            <person name="Klenk H.-P."/>
        </authorList>
    </citation>
    <scope>NUCLEOTIDE SEQUENCE [LARGE SCALE GENOMIC DNA]</scope>
    <source>
        <strain evidence="2 3">DSM 45511</strain>
    </source>
</reference>
<evidence type="ECO:0000313" key="3">
    <source>
        <dbReference type="Proteomes" id="UP000319818"/>
    </source>
</evidence>
<accession>A0A543FUZ4</accession>
<dbReference type="OrthoDB" id="3821358at2"/>
<dbReference type="AlphaFoldDB" id="A0A543FUZ4"/>
<dbReference type="InterPro" id="IPR049244">
    <property type="entry name" value="DUF6879"/>
</dbReference>
<name>A0A543FUZ4_9PSEU</name>
<sequence length="186" mass="20870">MLDLAGLAAFIAEHHSRDLIRVETLDRYVSASDGSELERFLRGEPAPDRAAKASWLNRIRVDTDAGRVWRRLRVVDPPLTDYVRYACEWGYTDNTAAGEQVRVLDLSGAPVGARALVGVGDFYLLDDTRVVAMRYDQAGVFTGAEPVGDPYAEVYRAAVRAAWSNAEPFDRWWSRHPEHHRSAAVR</sequence>
<dbReference type="Proteomes" id="UP000319818">
    <property type="component" value="Unassembled WGS sequence"/>
</dbReference>
<gene>
    <name evidence="2" type="ORF">FB388_4869</name>
</gene>
<protein>
    <recommendedName>
        <fullName evidence="1">DUF6879 domain-containing protein</fullName>
    </recommendedName>
</protein>
<evidence type="ECO:0000259" key="1">
    <source>
        <dbReference type="Pfam" id="PF21806"/>
    </source>
</evidence>
<evidence type="ECO:0000313" key="2">
    <source>
        <dbReference type="EMBL" id="TQM37652.1"/>
    </source>
</evidence>
<proteinExistence type="predicted"/>
<comment type="caution">
    <text evidence="2">The sequence shown here is derived from an EMBL/GenBank/DDBJ whole genome shotgun (WGS) entry which is preliminary data.</text>
</comment>
<dbReference type="Pfam" id="PF21806">
    <property type="entry name" value="DUF6879"/>
    <property type="match status" value="1"/>
</dbReference>
<dbReference type="RefSeq" id="WP_142104437.1">
    <property type="nucleotide sequence ID" value="NZ_VFPH01000002.1"/>
</dbReference>
<organism evidence="2 3">
    <name type="scientific">Pseudonocardia cypriaca</name>
    <dbReference type="NCBI Taxonomy" id="882449"/>
    <lineage>
        <taxon>Bacteria</taxon>
        <taxon>Bacillati</taxon>
        <taxon>Actinomycetota</taxon>
        <taxon>Actinomycetes</taxon>
        <taxon>Pseudonocardiales</taxon>
        <taxon>Pseudonocardiaceae</taxon>
        <taxon>Pseudonocardia</taxon>
    </lineage>
</organism>
<keyword evidence="3" id="KW-1185">Reference proteome</keyword>